<feature type="region of interest" description="Disordered" evidence="1">
    <location>
        <begin position="26"/>
        <end position="46"/>
    </location>
</feature>
<dbReference type="EMBL" id="KZ819354">
    <property type="protein sequence ID" value="PWN45644.1"/>
    <property type="molecule type" value="Genomic_DNA"/>
</dbReference>
<feature type="compositionally biased region" description="Polar residues" evidence="1">
    <location>
        <begin position="34"/>
        <end position="46"/>
    </location>
</feature>
<dbReference type="InterPro" id="IPR027417">
    <property type="entry name" value="P-loop_NTPase"/>
</dbReference>
<dbReference type="AlphaFoldDB" id="A0A316W7T6"/>
<dbReference type="STRING" id="1522189.A0A316W7T6"/>
<dbReference type="RefSeq" id="XP_025372804.1">
    <property type="nucleotide sequence ID" value="XM_025515821.1"/>
</dbReference>
<organism evidence="2 3">
    <name type="scientific">Ceraceosorus guamensis</name>
    <dbReference type="NCBI Taxonomy" id="1522189"/>
    <lineage>
        <taxon>Eukaryota</taxon>
        <taxon>Fungi</taxon>
        <taxon>Dikarya</taxon>
        <taxon>Basidiomycota</taxon>
        <taxon>Ustilaginomycotina</taxon>
        <taxon>Exobasidiomycetes</taxon>
        <taxon>Ceraceosorales</taxon>
        <taxon>Ceraceosoraceae</taxon>
        <taxon>Ceraceosorus</taxon>
    </lineage>
</organism>
<proteinExistence type="predicted"/>
<protein>
    <recommendedName>
        <fullName evidence="4">PAXNEB-domain-containing protein</fullName>
    </recommendedName>
</protein>
<feature type="region of interest" description="Disordered" evidence="1">
    <location>
        <begin position="495"/>
        <end position="517"/>
    </location>
</feature>
<evidence type="ECO:0008006" key="4">
    <source>
        <dbReference type="Google" id="ProtNLM"/>
    </source>
</evidence>
<dbReference type="Proteomes" id="UP000245783">
    <property type="component" value="Unassembled WGS sequence"/>
</dbReference>
<feature type="region of interest" description="Disordered" evidence="1">
    <location>
        <begin position="155"/>
        <end position="204"/>
    </location>
</feature>
<dbReference type="GO" id="GO:0033588">
    <property type="term" value="C:elongator holoenzyme complex"/>
    <property type="evidence" value="ECO:0007669"/>
    <property type="project" value="InterPro"/>
</dbReference>
<dbReference type="InParanoid" id="A0A316W7T6"/>
<feature type="region of interest" description="Disordered" evidence="1">
    <location>
        <begin position="416"/>
        <end position="457"/>
    </location>
</feature>
<name>A0A316W7T6_9BASI</name>
<dbReference type="InterPro" id="IPR008728">
    <property type="entry name" value="Elongator_complex_protein_4"/>
</dbReference>
<keyword evidence="3" id="KW-1185">Reference proteome</keyword>
<evidence type="ECO:0000313" key="2">
    <source>
        <dbReference type="EMBL" id="PWN45644.1"/>
    </source>
</evidence>
<gene>
    <name evidence="2" type="ORF">IE81DRAFT_344542</name>
</gene>
<accession>A0A316W7T6</accession>
<dbReference type="GeneID" id="37037691"/>
<feature type="compositionally biased region" description="Polar residues" evidence="1">
    <location>
        <begin position="550"/>
        <end position="562"/>
    </location>
</feature>
<evidence type="ECO:0000313" key="3">
    <source>
        <dbReference type="Proteomes" id="UP000245783"/>
    </source>
</evidence>
<feature type="region of interest" description="Disordered" evidence="1">
    <location>
        <begin position="548"/>
        <end position="588"/>
    </location>
</feature>
<dbReference type="Gene3D" id="3.40.50.300">
    <property type="entry name" value="P-loop containing nucleotide triphosphate hydrolases"/>
    <property type="match status" value="1"/>
</dbReference>
<dbReference type="GO" id="GO:0002098">
    <property type="term" value="P:tRNA wobble uridine modification"/>
    <property type="evidence" value="ECO:0007669"/>
    <property type="project" value="InterPro"/>
</dbReference>
<evidence type="ECO:0000256" key="1">
    <source>
        <dbReference type="SAM" id="MobiDB-lite"/>
    </source>
</evidence>
<dbReference type="OrthoDB" id="10333404at2759"/>
<feature type="compositionally biased region" description="Basic and acidic residues" evidence="1">
    <location>
        <begin position="563"/>
        <end position="588"/>
    </location>
</feature>
<sequence length="588" mass="62177">MPSAFKRRAPAQRVVDTLLADASNDDSAKYEDVGSTQSHQSPTKCNGTTAASVLVASSKFISPTNSGHAILDRYIQQTGSLTQWIPGIDLGHVRPLHNLPAEEMAQQQANADEAYLFAESFARLSAAQGLKEGTVLVLGPGARQWAERIPVDLTETASPSASAPRLQPQIAAPSPTQPQRDLGSASRYAGIAPKPTTEGVPGMSFASSSGDAAFDLTKTLGHARVEQLERAEKKLMLFDQLDCPAAGDESGERPYAETVESQALAWMRAAIETDPGRRFRIILLNLGSSAWSPSPHAILQLMLSVRRLAASFKSALIHATALLSVASLLSREMTPGWLSRLTSLGNISLCISSFGTSSQLSDAFPAHTGALRICNASPSNAFVGPYEQPDELGYRARKRGLGVGLLHLDVGGGIGERRTKAPVGATGGKDQEATSHSIDGPKQDASSARRPPAGTADIEDAHKGLHQHVAQVSLSESEGRDAIIGTPHLLVAAETREQHSEPGIARSGGIVRPSGASKLASTEGAKLALDEPRKLGGIAALRARGLTFQAKRSATSMTSLSQHDTRKEGSGSDKPALRDHDRPKRANE</sequence>
<reference evidence="2 3" key="1">
    <citation type="journal article" date="2018" name="Mol. Biol. Evol.">
        <title>Broad Genomic Sampling Reveals a Smut Pathogenic Ancestry of the Fungal Clade Ustilaginomycotina.</title>
        <authorList>
            <person name="Kijpornyongpan T."/>
            <person name="Mondo S.J."/>
            <person name="Barry K."/>
            <person name="Sandor L."/>
            <person name="Lee J."/>
            <person name="Lipzen A."/>
            <person name="Pangilinan J."/>
            <person name="LaButti K."/>
            <person name="Hainaut M."/>
            <person name="Henrissat B."/>
            <person name="Grigoriev I.V."/>
            <person name="Spatafora J.W."/>
            <person name="Aime M.C."/>
        </authorList>
    </citation>
    <scope>NUCLEOTIDE SEQUENCE [LARGE SCALE GENOMIC DNA]</scope>
    <source>
        <strain evidence="2 3">MCA 4658</strain>
    </source>
</reference>
<dbReference type="Pfam" id="PF05625">
    <property type="entry name" value="PAXNEB"/>
    <property type="match status" value="1"/>
</dbReference>